<dbReference type="InterPro" id="IPR036388">
    <property type="entry name" value="WH-like_DNA-bd_sf"/>
</dbReference>
<dbReference type="Gene3D" id="1.10.10.10">
    <property type="entry name" value="Winged helix-like DNA-binding domain superfamily/Winged helix DNA-binding domain"/>
    <property type="match status" value="1"/>
</dbReference>
<organism evidence="5">
    <name type="scientific">Dechloromonas aromatica (strain RCB)</name>
    <dbReference type="NCBI Taxonomy" id="159087"/>
    <lineage>
        <taxon>Bacteria</taxon>
        <taxon>Pseudomonadati</taxon>
        <taxon>Pseudomonadota</taxon>
        <taxon>Betaproteobacteria</taxon>
        <taxon>Rhodocyclales</taxon>
        <taxon>Azonexaceae</taxon>
        <taxon>Dechloromonas</taxon>
    </lineage>
</organism>
<feature type="domain" description="HTH arsR-type" evidence="4">
    <location>
        <begin position="19"/>
        <end position="113"/>
    </location>
</feature>
<dbReference type="GO" id="GO:0003700">
    <property type="term" value="F:DNA-binding transcription factor activity"/>
    <property type="evidence" value="ECO:0007669"/>
    <property type="project" value="InterPro"/>
</dbReference>
<dbReference type="PROSITE" id="PS50987">
    <property type="entry name" value="HTH_ARSR_2"/>
    <property type="match status" value="1"/>
</dbReference>
<evidence type="ECO:0000256" key="1">
    <source>
        <dbReference type="ARBA" id="ARBA00023015"/>
    </source>
</evidence>
<dbReference type="PRINTS" id="PR00778">
    <property type="entry name" value="HTHARSR"/>
</dbReference>
<evidence type="ECO:0000313" key="5">
    <source>
        <dbReference type="EMBL" id="AAZ45443.1"/>
    </source>
</evidence>
<dbReference type="PANTHER" id="PTHR43132:SF2">
    <property type="entry name" value="ARSENICAL RESISTANCE OPERON REPRESSOR ARSR-RELATED"/>
    <property type="match status" value="1"/>
</dbReference>
<dbReference type="GO" id="GO:0003677">
    <property type="term" value="F:DNA binding"/>
    <property type="evidence" value="ECO:0007669"/>
    <property type="project" value="UniProtKB-KW"/>
</dbReference>
<dbReference type="SUPFAM" id="SSF46785">
    <property type="entry name" value="Winged helix' DNA-binding domain"/>
    <property type="match status" value="1"/>
</dbReference>
<dbReference type="STRING" id="159087.Daro_0687"/>
<dbReference type="InterPro" id="IPR001845">
    <property type="entry name" value="HTH_ArsR_DNA-bd_dom"/>
</dbReference>
<keyword evidence="3" id="KW-0804">Transcription</keyword>
<dbReference type="EMBL" id="CP000089">
    <property type="protein sequence ID" value="AAZ45443.1"/>
    <property type="molecule type" value="Genomic_DNA"/>
</dbReference>
<name>Q47I88_DECAR</name>
<dbReference type="NCBIfam" id="NF033788">
    <property type="entry name" value="HTH_metalloreg"/>
    <property type="match status" value="1"/>
</dbReference>
<dbReference type="CDD" id="cd00090">
    <property type="entry name" value="HTH_ARSR"/>
    <property type="match status" value="1"/>
</dbReference>
<sequence>MPHKPVSNIQRMPNKFERLGVSTINCLADVFRLLGEPNRLRILCAIGSDCKSVSELMSETGIGQSNTSFHLRFLRNAALVNAEPRGRNMYYRVRDKELLKLVSELSLWMNRALPNNVKADGEMRSKSLRKRKEISM</sequence>
<dbReference type="PANTHER" id="PTHR43132">
    <property type="entry name" value="ARSENICAL RESISTANCE OPERON REPRESSOR ARSR-RELATED"/>
    <property type="match status" value="1"/>
</dbReference>
<dbReference type="eggNOG" id="COG0640">
    <property type="taxonomic scope" value="Bacteria"/>
</dbReference>
<evidence type="ECO:0000259" key="4">
    <source>
        <dbReference type="PROSITE" id="PS50987"/>
    </source>
</evidence>
<dbReference type="AlphaFoldDB" id="Q47I88"/>
<proteinExistence type="predicted"/>
<gene>
    <name evidence="5" type="ordered locus">Daro_0687</name>
</gene>
<evidence type="ECO:0000256" key="2">
    <source>
        <dbReference type="ARBA" id="ARBA00023125"/>
    </source>
</evidence>
<dbReference type="KEGG" id="dar:Daro_0687"/>
<keyword evidence="2" id="KW-0238">DNA-binding</keyword>
<dbReference type="InterPro" id="IPR011991">
    <property type="entry name" value="ArsR-like_HTH"/>
</dbReference>
<dbReference type="HOGENOM" id="CLU_1872007_0_0_4"/>
<accession>Q47I88</accession>
<dbReference type="SMART" id="SM00418">
    <property type="entry name" value="HTH_ARSR"/>
    <property type="match status" value="1"/>
</dbReference>
<dbReference type="InterPro" id="IPR051011">
    <property type="entry name" value="Metal_resp_trans_reg"/>
</dbReference>
<keyword evidence="1" id="KW-0805">Transcription regulation</keyword>
<dbReference type="InterPro" id="IPR036390">
    <property type="entry name" value="WH_DNA-bd_sf"/>
</dbReference>
<dbReference type="Pfam" id="PF01022">
    <property type="entry name" value="HTH_5"/>
    <property type="match status" value="1"/>
</dbReference>
<evidence type="ECO:0000256" key="3">
    <source>
        <dbReference type="ARBA" id="ARBA00023163"/>
    </source>
</evidence>
<protein>
    <submittedName>
        <fullName evidence="5">Transcriptional regulator, ArsR family</fullName>
    </submittedName>
</protein>
<reference evidence="5" key="1">
    <citation type="submission" date="2005-08" db="EMBL/GenBank/DDBJ databases">
        <title>Complete sequence of Dechloromonas aromatica RCB.</title>
        <authorList>
            <person name="Salinero K.K."/>
            <person name="Copeland A."/>
            <person name="Lucas S."/>
            <person name="Lapidus A."/>
            <person name="Barry K."/>
            <person name="Detter J.C."/>
            <person name="Glavina T."/>
            <person name="Hammon N."/>
            <person name="Israni S."/>
            <person name="Pitluck S."/>
            <person name="Di Bartolo G."/>
            <person name="Trong S."/>
            <person name="Schmutz J."/>
            <person name="Larimer F."/>
            <person name="Land M."/>
            <person name="Ivanova N."/>
            <person name="Richardson P."/>
        </authorList>
    </citation>
    <scope>NUCLEOTIDE SEQUENCE</scope>
    <source>
        <strain evidence="5">RCB</strain>
    </source>
</reference>